<dbReference type="Gene3D" id="3.50.50.60">
    <property type="entry name" value="FAD/NAD(P)-binding domain"/>
    <property type="match status" value="1"/>
</dbReference>
<gene>
    <name evidence="1" type="ORF">N8I74_11605</name>
</gene>
<sequence length="556" mass="61594">MSQTQQQIAVIGGGISGLSCAYYLMQRARAQGQAVAITIYERKRTLGGNAETVVVDLGTRYGDKTPGTAYLRWADLGVNDVNLTAYKLLRTMMADVGYLQQLKPLQNTESYWSGDGRVALTDDTEMQYGVSDPRFNLQLADQGLLAPLIQVVHRAALDLVADPSLPLDYTVGRYFQDCIDDPRGMLHRAAEETGIAIDWTDPALPQRLAQVRDAIYYPRISAMYFTDDRGPHTMPLQAPFNYYRIQEGGDGAPDRRYFDHGSQTWLEHLADWLVAHSDAQVSVRIRTQAHVTVTLSAQQAVLQVAGEAPVAVDWCILATHADDAREVLRWQARLPGLADAVDETLAMVRYTTSYAVCHTDANCLPDNRSIWRTYNIPVRAVGDTFFPYQIHYVVNLHQNDPLNPGYDHAGLPQYFVSLTDDLNRIPRQAMLDRVQQAARIAPPLLDALPRATRDALGGVPTDGGYRHLLAAVPPELHDKAWTVFKHNVLDAHCIEAQQRIAQFNGEMAGAVVAGRRPPYPLLFGGGWTHGAGLHEQCLEQSLQLAAWVLPGQHIAG</sequence>
<protein>
    <submittedName>
        <fullName evidence="1">FAD-dependent oxidoreductase</fullName>
    </submittedName>
</protein>
<keyword evidence="2" id="KW-1185">Reference proteome</keyword>
<evidence type="ECO:0000313" key="1">
    <source>
        <dbReference type="EMBL" id="UXY13967.1"/>
    </source>
</evidence>
<dbReference type="RefSeq" id="WP_263123265.1">
    <property type="nucleotide sequence ID" value="NZ_CP106753.1"/>
</dbReference>
<organism evidence="1 2">
    <name type="scientific">Chitiniphilus purpureus</name>
    <dbReference type="NCBI Taxonomy" id="2981137"/>
    <lineage>
        <taxon>Bacteria</taxon>
        <taxon>Pseudomonadati</taxon>
        <taxon>Pseudomonadota</taxon>
        <taxon>Betaproteobacteria</taxon>
        <taxon>Neisseriales</taxon>
        <taxon>Chitinibacteraceae</taxon>
        <taxon>Chitiniphilus</taxon>
    </lineage>
</organism>
<evidence type="ECO:0000313" key="2">
    <source>
        <dbReference type="Proteomes" id="UP001061302"/>
    </source>
</evidence>
<accession>A0ABY6DIV5</accession>
<dbReference type="InterPro" id="IPR036188">
    <property type="entry name" value="FAD/NAD-bd_sf"/>
</dbReference>
<dbReference type="PANTHER" id="PTHR42923">
    <property type="entry name" value="PROTOPORPHYRINOGEN OXIDASE"/>
    <property type="match status" value="1"/>
</dbReference>
<dbReference type="PANTHER" id="PTHR42923:SF17">
    <property type="entry name" value="AMINE OXIDASE DOMAIN-CONTAINING PROTEIN"/>
    <property type="match status" value="1"/>
</dbReference>
<proteinExistence type="predicted"/>
<dbReference type="EMBL" id="CP106753">
    <property type="protein sequence ID" value="UXY13967.1"/>
    <property type="molecule type" value="Genomic_DNA"/>
</dbReference>
<dbReference type="InterPro" id="IPR050464">
    <property type="entry name" value="Zeta_carotene_desat/Oxidored"/>
</dbReference>
<dbReference type="Pfam" id="PF13450">
    <property type="entry name" value="NAD_binding_8"/>
    <property type="match status" value="1"/>
</dbReference>
<name>A0ABY6DIV5_9NEIS</name>
<dbReference type="SUPFAM" id="SSF51905">
    <property type="entry name" value="FAD/NAD(P)-binding domain"/>
    <property type="match status" value="1"/>
</dbReference>
<dbReference type="Proteomes" id="UP001061302">
    <property type="component" value="Chromosome"/>
</dbReference>
<reference evidence="1" key="1">
    <citation type="submission" date="2022-10" db="EMBL/GenBank/DDBJ databases">
        <title>Chitiniphilus purpureus sp. nov., a novel chitin-degrading bacterium isolated from crawfish pond sediment.</title>
        <authorList>
            <person name="Li K."/>
        </authorList>
    </citation>
    <scope>NUCLEOTIDE SEQUENCE</scope>
    <source>
        <strain evidence="1">CD1</strain>
    </source>
</reference>